<evidence type="ECO:0000313" key="3">
    <source>
        <dbReference type="Proteomes" id="UP000565441"/>
    </source>
</evidence>
<dbReference type="AlphaFoldDB" id="A0A8H5HIT1"/>
<feature type="compositionally biased region" description="Basic and acidic residues" evidence="1">
    <location>
        <begin position="896"/>
        <end position="907"/>
    </location>
</feature>
<feature type="compositionally biased region" description="Low complexity" evidence="1">
    <location>
        <begin position="354"/>
        <end position="363"/>
    </location>
</feature>
<feature type="compositionally biased region" description="Polar residues" evidence="1">
    <location>
        <begin position="583"/>
        <end position="613"/>
    </location>
</feature>
<feature type="region of interest" description="Disordered" evidence="1">
    <location>
        <begin position="931"/>
        <end position="950"/>
    </location>
</feature>
<feature type="region of interest" description="Disordered" evidence="1">
    <location>
        <begin position="775"/>
        <end position="862"/>
    </location>
</feature>
<feature type="compositionally biased region" description="Polar residues" evidence="1">
    <location>
        <begin position="775"/>
        <end position="784"/>
    </location>
</feature>
<keyword evidence="3" id="KW-1185">Reference proteome</keyword>
<protein>
    <submittedName>
        <fullName evidence="2">Uncharacterized protein</fullName>
    </submittedName>
</protein>
<dbReference type="EMBL" id="JAACJP010000005">
    <property type="protein sequence ID" value="KAF5384271.1"/>
    <property type="molecule type" value="Genomic_DNA"/>
</dbReference>
<feature type="region of interest" description="Disordered" evidence="1">
    <location>
        <begin position="576"/>
        <end position="613"/>
    </location>
</feature>
<feature type="region of interest" description="Disordered" evidence="1">
    <location>
        <begin position="498"/>
        <end position="527"/>
    </location>
</feature>
<proteinExistence type="predicted"/>
<comment type="caution">
    <text evidence="2">The sequence shown here is derived from an EMBL/GenBank/DDBJ whole genome shotgun (WGS) entry which is preliminary data.</text>
</comment>
<feature type="region of interest" description="Disordered" evidence="1">
    <location>
        <begin position="882"/>
        <end position="920"/>
    </location>
</feature>
<gene>
    <name evidence="2" type="ORF">D9615_003292</name>
</gene>
<sequence length="1174" mass="129176">MITQEPENDIMDVDPNIDTLGFTEDFWEQIEQLNPERLGLNAENSPFQGLVPTLPQDSDHASGAMNLVSWDLVPPEPDPINLAADTSDFPIEETLEESRNNDPSIEAQELIDSRSRRNYPIPERYSRRSIKRIGSAMTDLVNLMRLWNNDRTRFKRAQLTSPAWFNTRFPLEATRNMEKLYLVTQQALRILFDQIWKVEAQLVYNYEDGAQFFFNPDSYSPQQHSSDPNPTMSSRSSLPSAFLFSVPANTVAPPNATDTPLNIMSDTQVRAQLNTLSFLWEGLAFNVETAFPAILLSARSIRINPRIVDDEHVESVAFFDATFISFHNSGGPPAIRAGDVFLTFAQHESDEGQSVSVNSSSPRRSPEVPPIATLLNHTGASLSPTPPPQADSPAPHVSPTTTPAAPPEVHSDLNLGTDQPSTFGSGILPDPASSLPFSPPSPTPDSAFVFAAAAGPLAPLQLSSFPELEPRRVFRPTIPPNRQALVLEHVIAPEPVRGRRIERGRGRGRGRQRRAPPPPRTMRLRSNARLSATGMSTDFQDLHHRTHDISVPDWTLSSIDSDTSEDTDLQEDELMDTDDESPAINTVPPSNDTPPSFESNPISSHSPPTQSNSVNDIIVNNTSHAAQDTAMIDFLKDGSTLNTANKDPGVNTTSGKLQGSSNNSILPTALSFESSTTEEAVSMTGDAAAWTEDDEGMEGIEDFYFGESADPSYFHAPPANKSTHEAYPTLEETSSNLTTAISAPLACPTDEESTLDAIETRASAHRQIDDSSIDLTRSFTSLPSMTAPEGSRSSTEPPIDVPSVIDDEIPLETVNNTPSTAQQPQSYPLTISGATQLPTPPLTPSDARSASLESVQPSPEADAQVLQLHRLTDLNLRHLKNTIDSRASKASGRPPKGLDTRQGRADKGTSPQRRRHRTHPEWLSFLAKHTEDNESNTSDSLPNLESVSSSTDWSSELSSIYTRSASPSPEPRISDRKSINFADSLADDWNQAVDYVLGITHDEPLTQSAPPNTLNAPLPVLYQNPLLNILNDIELVYQRVTQSPDPWGYVDARTYALFEAGDDEPIIPGNIDPSLPPPGHPIWCQRANIPIIRQGFFKDFIGLHDNHPIRYGGNAQCPKPLDRHDPLACLAFPFLDATYALRITRVIPEDWEGVPETVQRKKTRFEVWKADQEY</sequence>
<reference evidence="2 3" key="1">
    <citation type="journal article" date="2020" name="ISME J.">
        <title>Uncovering the hidden diversity of litter-decomposition mechanisms in mushroom-forming fungi.</title>
        <authorList>
            <person name="Floudas D."/>
            <person name="Bentzer J."/>
            <person name="Ahren D."/>
            <person name="Johansson T."/>
            <person name="Persson P."/>
            <person name="Tunlid A."/>
        </authorList>
    </citation>
    <scope>NUCLEOTIDE SEQUENCE [LARGE SCALE GENOMIC DNA]</scope>
    <source>
        <strain evidence="2 3">CBS 661.87</strain>
    </source>
</reference>
<name>A0A8H5HIT1_9AGAR</name>
<feature type="region of interest" description="Disordered" evidence="1">
    <location>
        <begin position="217"/>
        <end position="236"/>
    </location>
</feature>
<feature type="compositionally biased region" description="Polar residues" evidence="1">
    <location>
        <begin position="935"/>
        <end position="945"/>
    </location>
</feature>
<organism evidence="2 3">
    <name type="scientific">Tricholomella constricta</name>
    <dbReference type="NCBI Taxonomy" id="117010"/>
    <lineage>
        <taxon>Eukaryota</taxon>
        <taxon>Fungi</taxon>
        <taxon>Dikarya</taxon>
        <taxon>Basidiomycota</taxon>
        <taxon>Agaricomycotina</taxon>
        <taxon>Agaricomycetes</taxon>
        <taxon>Agaricomycetidae</taxon>
        <taxon>Agaricales</taxon>
        <taxon>Tricholomatineae</taxon>
        <taxon>Lyophyllaceae</taxon>
        <taxon>Tricholomella</taxon>
    </lineage>
</organism>
<feature type="compositionally biased region" description="Polar residues" evidence="1">
    <location>
        <begin position="813"/>
        <end position="837"/>
    </location>
</feature>
<accession>A0A8H5HIT1</accession>
<feature type="compositionally biased region" description="Polar residues" evidence="1">
    <location>
        <begin position="846"/>
        <end position="857"/>
    </location>
</feature>
<feature type="region of interest" description="Disordered" evidence="1">
    <location>
        <begin position="376"/>
        <end position="440"/>
    </location>
</feature>
<feature type="region of interest" description="Disordered" evidence="1">
    <location>
        <begin position="352"/>
        <end position="371"/>
    </location>
</feature>
<evidence type="ECO:0000256" key="1">
    <source>
        <dbReference type="SAM" id="MobiDB-lite"/>
    </source>
</evidence>
<dbReference type="Proteomes" id="UP000565441">
    <property type="component" value="Unassembled WGS sequence"/>
</dbReference>
<feature type="compositionally biased region" description="Polar residues" evidence="1">
    <location>
        <begin position="414"/>
        <end position="424"/>
    </location>
</feature>
<evidence type="ECO:0000313" key="2">
    <source>
        <dbReference type="EMBL" id="KAF5384271.1"/>
    </source>
</evidence>